<dbReference type="EMBL" id="CACRST010000018">
    <property type="protein sequence ID" value="VYT12289.1"/>
    <property type="molecule type" value="Genomic_DNA"/>
</dbReference>
<protein>
    <submittedName>
        <fullName evidence="2">Carbohydrate diacid regulator</fullName>
    </submittedName>
</protein>
<dbReference type="PROSITE" id="PS51257">
    <property type="entry name" value="PROKAR_LIPOPROTEIN"/>
    <property type="match status" value="1"/>
</dbReference>
<dbReference type="InterPro" id="IPR051448">
    <property type="entry name" value="CdaR-like_regulators"/>
</dbReference>
<dbReference type="InterPro" id="IPR042070">
    <property type="entry name" value="PucR_C-HTH_sf"/>
</dbReference>
<proteinExistence type="predicted"/>
<organism evidence="2">
    <name type="scientific">Blautia glucerasea</name>
    <dbReference type="NCBI Taxonomy" id="536633"/>
    <lineage>
        <taxon>Bacteria</taxon>
        <taxon>Bacillati</taxon>
        <taxon>Bacillota</taxon>
        <taxon>Clostridia</taxon>
        <taxon>Lachnospirales</taxon>
        <taxon>Lachnospiraceae</taxon>
        <taxon>Blautia</taxon>
    </lineage>
</organism>
<dbReference type="InterPro" id="IPR025736">
    <property type="entry name" value="PucR_C-HTH_dom"/>
</dbReference>
<evidence type="ECO:0000259" key="1">
    <source>
        <dbReference type="Pfam" id="PF13556"/>
    </source>
</evidence>
<dbReference type="RefSeq" id="WP_412110027.1">
    <property type="nucleotide sequence ID" value="NZ_CACRST010000018.1"/>
</dbReference>
<dbReference type="Gene3D" id="1.10.10.2840">
    <property type="entry name" value="PucR C-terminal helix-turn-helix domain"/>
    <property type="match status" value="1"/>
</dbReference>
<evidence type="ECO:0000313" key="2">
    <source>
        <dbReference type="EMBL" id="VYT12289.1"/>
    </source>
</evidence>
<dbReference type="AlphaFoldDB" id="A0A6N2U4B7"/>
<sequence length="510" mass="58237">MKLSAQLIIYHLHQRFSLAASSWLSCEPYLECPVIYQPPEALSDGRVYICDDEGFLMPSHHLSKTLVILTGKSRYLEEEDYPNLCILKERHTPAEVLGFLQEIFLKYENWNQSLFDAILTQPSVQKLIDLTEQIVPNPMSVIGMDFTIIASRGSFDEDMKSGIFGSTEETQNVVNSLKHDINYAEALFRTGYFLYPGNPVTPPSLCVNIRRSGKTGYRLLILPGEIPLDDTFGFLAEHLAGLVSHVLSTKSVTERDALYPLHQIFHNLLTNAKADYVEISRQLTENGWLSSHSYQCILIKTGILDWKNLTLKSICRYVENFIPSACAVEHRGDVVVYIDLDLCDFTLDEITQKLAGFIRDSLLNAGYSRVMLGHFNFQRQYIQAAISIQTGSRKQPTSWIHHFNDIALSYILEQLTSRLPAYMICHEKLLKLKYQDEANGSYLYETLRAFLQNQQSATKTAAALFIHRSTLLYRLDKIENLLKSDLSDPDEQLYLMLSFALMDQEEKSKK</sequence>
<feature type="domain" description="PucR C-terminal helix-turn-helix" evidence="1">
    <location>
        <begin position="443"/>
        <end position="500"/>
    </location>
</feature>
<dbReference type="Pfam" id="PF13556">
    <property type="entry name" value="HTH_30"/>
    <property type="match status" value="1"/>
</dbReference>
<name>A0A6N2U4B7_9FIRM</name>
<accession>A0A6N2U4B7</accession>
<reference evidence="2" key="1">
    <citation type="submission" date="2019-11" db="EMBL/GenBank/DDBJ databases">
        <authorList>
            <person name="Feng L."/>
        </authorList>
    </citation>
    <scope>NUCLEOTIDE SEQUENCE</scope>
    <source>
        <strain evidence="2">BgluceraseaLFYP119</strain>
    </source>
</reference>
<dbReference type="PANTHER" id="PTHR33744">
    <property type="entry name" value="CARBOHYDRATE DIACID REGULATOR"/>
    <property type="match status" value="1"/>
</dbReference>
<gene>
    <name evidence="2" type="primary">cdaR_3</name>
    <name evidence="2" type="ORF">BGLFYP119_01890</name>
</gene>